<name>A0A1Q9A8Z4_9HYPH</name>
<feature type="compositionally biased region" description="Low complexity" evidence="1">
    <location>
        <begin position="127"/>
        <end position="160"/>
    </location>
</feature>
<protein>
    <submittedName>
        <fullName evidence="2">Uncharacterized protein</fullName>
    </submittedName>
</protein>
<gene>
    <name evidence="2" type="ORF">BJF91_07300</name>
</gene>
<feature type="region of interest" description="Disordered" evidence="1">
    <location>
        <begin position="95"/>
        <end position="160"/>
    </location>
</feature>
<sequence length="160" mass="16106">MIVPTNSSNTPLPASKDDTFSALSEGGISLEGLSLAQKETFNLARDARHGDNVLDKVLLNVVQPPALVLFTLLDTGRMSPEVPLPHAQNAYDTIADTRDTGAADGLTGSPSDPGSKSVKPVSGFAQHDGAVAAGHTAAADVATSTSATQSSSGAAPAPTA</sequence>
<proteinExistence type="predicted"/>
<reference evidence="2 3" key="1">
    <citation type="submission" date="2016-09" db="EMBL/GenBank/DDBJ databases">
        <title>Rhizobium oryziradicis sp. nov., isolated from the root of rice.</title>
        <authorList>
            <person name="Zhao J."/>
            <person name="Zhang X."/>
        </authorList>
    </citation>
    <scope>NUCLEOTIDE SEQUENCE [LARGE SCALE GENOMIC DNA]</scope>
    <source>
        <strain evidence="2 3">14971</strain>
    </source>
</reference>
<dbReference type="Proteomes" id="UP000185598">
    <property type="component" value="Unassembled WGS sequence"/>
</dbReference>
<evidence type="ECO:0000313" key="2">
    <source>
        <dbReference type="EMBL" id="OLP51027.1"/>
    </source>
</evidence>
<dbReference type="AlphaFoldDB" id="A0A1Q9A8Z4"/>
<organism evidence="2 3">
    <name type="scientific">Allorhizobium taibaishanense</name>
    <dbReference type="NCBI Taxonomy" id="887144"/>
    <lineage>
        <taxon>Bacteria</taxon>
        <taxon>Pseudomonadati</taxon>
        <taxon>Pseudomonadota</taxon>
        <taxon>Alphaproteobacteria</taxon>
        <taxon>Hyphomicrobiales</taxon>
        <taxon>Rhizobiaceae</taxon>
        <taxon>Rhizobium/Agrobacterium group</taxon>
        <taxon>Allorhizobium</taxon>
    </lineage>
</organism>
<evidence type="ECO:0000256" key="1">
    <source>
        <dbReference type="SAM" id="MobiDB-lite"/>
    </source>
</evidence>
<accession>A0A1Q9A8Z4</accession>
<dbReference type="EMBL" id="MKIN01000020">
    <property type="protein sequence ID" value="OLP51027.1"/>
    <property type="molecule type" value="Genomic_DNA"/>
</dbReference>
<evidence type="ECO:0000313" key="3">
    <source>
        <dbReference type="Proteomes" id="UP000185598"/>
    </source>
</evidence>
<keyword evidence="3" id="KW-1185">Reference proteome</keyword>
<comment type="caution">
    <text evidence="2">The sequence shown here is derived from an EMBL/GenBank/DDBJ whole genome shotgun (WGS) entry which is preliminary data.</text>
</comment>